<dbReference type="InterPro" id="IPR036374">
    <property type="entry name" value="OxRdtase_Mopterin-bd_sf"/>
</dbReference>
<dbReference type="Gene3D" id="3.90.420.10">
    <property type="entry name" value="Oxidoreductase, molybdopterin-binding domain"/>
    <property type="match status" value="1"/>
</dbReference>
<dbReference type="SUPFAM" id="SSF56524">
    <property type="entry name" value="Oxidoreductase molybdopterin-binding domain"/>
    <property type="match status" value="1"/>
</dbReference>
<dbReference type="AlphaFoldDB" id="A0A1H2SHH8"/>
<proteinExistence type="predicted"/>
<protein>
    <recommendedName>
        <fullName evidence="3">Oxidoreductase molybdopterin-binding domain-containing protein</fullName>
    </recommendedName>
</protein>
<reference evidence="1 2" key="1">
    <citation type="submission" date="2016-10" db="EMBL/GenBank/DDBJ databases">
        <authorList>
            <person name="de Groot N.N."/>
        </authorList>
    </citation>
    <scope>NUCLEOTIDE SEQUENCE [LARGE SCALE GENOMIC DNA]</scope>
    <source>
        <strain evidence="1 2">DSM 19219</strain>
    </source>
</reference>
<evidence type="ECO:0000313" key="1">
    <source>
        <dbReference type="EMBL" id="SDW31051.1"/>
    </source>
</evidence>
<evidence type="ECO:0000313" key="2">
    <source>
        <dbReference type="Proteomes" id="UP000198500"/>
    </source>
</evidence>
<organism evidence="1 2">
    <name type="scientific">Aidingimonas halophila</name>
    <dbReference type="NCBI Taxonomy" id="574349"/>
    <lineage>
        <taxon>Bacteria</taxon>
        <taxon>Pseudomonadati</taxon>
        <taxon>Pseudomonadota</taxon>
        <taxon>Gammaproteobacteria</taxon>
        <taxon>Oceanospirillales</taxon>
        <taxon>Halomonadaceae</taxon>
        <taxon>Aidingimonas</taxon>
    </lineage>
</organism>
<sequence>MIRGVASATVMSLVLLCFVVPVWGHELPRPQGAVILKLSGDLHNTNVGDEAHFDRAMLDELPSRVIETHTPWTDGKSRYKGPLATAVLEAAGARGGWLKVRALNDFAADVPRSDLEEYDVILAMERDGEPMPIRDYGPIFVLYPFDDHPDLNNETIRFRSVWQVSEIHIE</sequence>
<keyword evidence="2" id="KW-1185">Reference proteome</keyword>
<dbReference type="Proteomes" id="UP000198500">
    <property type="component" value="Unassembled WGS sequence"/>
</dbReference>
<gene>
    <name evidence="1" type="ORF">SAMN05443545_101564</name>
</gene>
<dbReference type="RefSeq" id="WP_229806328.1">
    <property type="nucleotide sequence ID" value="NZ_BMXH01000001.1"/>
</dbReference>
<dbReference type="EMBL" id="FNNI01000001">
    <property type="protein sequence ID" value="SDW31051.1"/>
    <property type="molecule type" value="Genomic_DNA"/>
</dbReference>
<dbReference type="STRING" id="574349.SAMN05443545_101564"/>
<evidence type="ECO:0008006" key="3">
    <source>
        <dbReference type="Google" id="ProtNLM"/>
    </source>
</evidence>
<accession>A0A1H2SHH8</accession>
<name>A0A1H2SHH8_9GAMM</name>